<accession>A0A1M5QXQ1</accession>
<sequence>MRESRYAEHFNLELERSNLMTIESETELKLLTHVEEKEVLGELAPLLELAGIVKSADFSGESRIKNSLLQRLLQKFPEQKPDSTNDQSHFDAELSDDELELAAGGGIGQPTNDKGCLLCGCQRSSATIDCDNCSFCGHPRSSHK</sequence>
<evidence type="ECO:0000313" key="1">
    <source>
        <dbReference type="EMBL" id="SHH18701.1"/>
    </source>
</evidence>
<dbReference type="AlphaFoldDB" id="A0A1M5QXQ1"/>
<evidence type="ECO:0000313" key="2">
    <source>
        <dbReference type="Proteomes" id="UP000183954"/>
    </source>
</evidence>
<dbReference type="STRING" id="1121420.SAMN02746098_00394"/>
<name>A0A1M5QXQ1_9FIRM</name>
<protein>
    <submittedName>
        <fullName evidence="1">Uncharacterized protein</fullName>
    </submittedName>
</protein>
<reference evidence="2" key="1">
    <citation type="submission" date="2016-11" db="EMBL/GenBank/DDBJ databases">
        <authorList>
            <person name="Varghese N."/>
            <person name="Submissions S."/>
        </authorList>
    </citation>
    <scope>NUCLEOTIDE SEQUENCE [LARGE SCALE GENOMIC DNA]</scope>
    <source>
        <strain evidence="2">DSM 15449</strain>
    </source>
</reference>
<dbReference type="EMBL" id="FQXJ01000003">
    <property type="protein sequence ID" value="SHH18701.1"/>
    <property type="molecule type" value="Genomic_DNA"/>
</dbReference>
<dbReference type="RefSeq" id="WP_073027436.1">
    <property type="nucleotide sequence ID" value="NZ_FQXJ01000003.1"/>
</dbReference>
<keyword evidence="2" id="KW-1185">Reference proteome</keyword>
<dbReference type="Proteomes" id="UP000183954">
    <property type="component" value="Unassembled WGS sequence"/>
</dbReference>
<proteinExistence type="predicted"/>
<organism evidence="1 2">
    <name type="scientific">Desulfosporosinus lacus DSM 15449</name>
    <dbReference type="NCBI Taxonomy" id="1121420"/>
    <lineage>
        <taxon>Bacteria</taxon>
        <taxon>Bacillati</taxon>
        <taxon>Bacillota</taxon>
        <taxon>Clostridia</taxon>
        <taxon>Eubacteriales</taxon>
        <taxon>Desulfitobacteriaceae</taxon>
        <taxon>Desulfosporosinus</taxon>
    </lineage>
</organism>
<gene>
    <name evidence="1" type="ORF">SAMN02746098_00394</name>
</gene>